<evidence type="ECO:0000256" key="2">
    <source>
        <dbReference type="ARBA" id="ARBA00022679"/>
    </source>
</evidence>
<keyword evidence="4" id="KW-1185">Reference proteome</keyword>
<dbReference type="Gene3D" id="3.40.50.150">
    <property type="entry name" value="Vaccinia Virus protein VP39"/>
    <property type="match status" value="1"/>
</dbReference>
<gene>
    <name evidence="3" type="ORF">DF185_05360</name>
</gene>
<dbReference type="PANTHER" id="PTHR43619">
    <property type="entry name" value="S-ADENOSYL-L-METHIONINE-DEPENDENT METHYLTRANSFERASE YKTD-RELATED"/>
    <property type="match status" value="1"/>
</dbReference>
<dbReference type="InterPro" id="IPR029063">
    <property type="entry name" value="SAM-dependent_MTases_sf"/>
</dbReference>
<dbReference type="EMBL" id="QFLI01000002">
    <property type="protein sequence ID" value="PXY02073.1"/>
    <property type="molecule type" value="Genomic_DNA"/>
</dbReference>
<keyword evidence="2 3" id="KW-0808">Transferase</keyword>
<proteinExistence type="predicted"/>
<dbReference type="OrthoDB" id="9800233at2"/>
<sequence length="274" mass="32233">MEKIKNTLENNIAETLYITLYMKALESQKSDPILSDPMACEMLRTIDYDFSKYDKAIRSAIGVVVRSKHFDDQVRDFISRNVNPVVVILGCGLDTRYHRLKDCNDDAEFYELDIPEVIAMRRKFMPESSKDTYISASMFETDWMDMIHEKHSNQPIIFVIEGVLMYFEEESVKELFSDLSKRFSKAEMHFDVVNKWLSRNSHKHDTIKNSDASFVFGLDDDFLIENWGQNLSHRKTYLYSDFPGWKKVGFMQRFIMSVVPKYKYGGRLLHYVLN</sequence>
<dbReference type="AlphaFoldDB" id="A0A2V4A0N7"/>
<dbReference type="SUPFAM" id="SSF53335">
    <property type="entry name" value="S-adenosyl-L-methionine-dependent methyltransferases"/>
    <property type="match status" value="1"/>
</dbReference>
<name>A0A2V4A0N7_9BACT</name>
<dbReference type="GO" id="GO:0008168">
    <property type="term" value="F:methyltransferase activity"/>
    <property type="evidence" value="ECO:0007669"/>
    <property type="project" value="UniProtKB-KW"/>
</dbReference>
<dbReference type="Proteomes" id="UP000248079">
    <property type="component" value="Unassembled WGS sequence"/>
</dbReference>
<organism evidence="3 4">
    <name type="scientific">Marinifilum breve</name>
    <dbReference type="NCBI Taxonomy" id="2184082"/>
    <lineage>
        <taxon>Bacteria</taxon>
        <taxon>Pseudomonadati</taxon>
        <taxon>Bacteroidota</taxon>
        <taxon>Bacteroidia</taxon>
        <taxon>Marinilabiliales</taxon>
        <taxon>Marinifilaceae</taxon>
    </lineage>
</organism>
<keyword evidence="1 3" id="KW-0489">Methyltransferase</keyword>
<dbReference type="InterPro" id="IPR016874">
    <property type="entry name" value="TcmP-like"/>
</dbReference>
<evidence type="ECO:0000313" key="3">
    <source>
        <dbReference type="EMBL" id="PXY02073.1"/>
    </source>
</evidence>
<dbReference type="RefSeq" id="WP_110359707.1">
    <property type="nucleotide sequence ID" value="NZ_QFLI01000002.1"/>
</dbReference>
<dbReference type="Pfam" id="PF04072">
    <property type="entry name" value="LCM"/>
    <property type="match status" value="1"/>
</dbReference>
<accession>A0A2V4A0N7</accession>
<reference evidence="3 4" key="1">
    <citation type="submission" date="2018-05" db="EMBL/GenBank/DDBJ databases">
        <title>Marinifilum breve JC075T sp. nov., a marine bacterium isolated from Yongle Blue Hole in the South China Sea.</title>
        <authorList>
            <person name="Fu T."/>
        </authorList>
    </citation>
    <scope>NUCLEOTIDE SEQUENCE [LARGE SCALE GENOMIC DNA]</scope>
    <source>
        <strain evidence="3 4">JC075</strain>
    </source>
</reference>
<dbReference type="GO" id="GO:0032259">
    <property type="term" value="P:methylation"/>
    <property type="evidence" value="ECO:0007669"/>
    <property type="project" value="UniProtKB-KW"/>
</dbReference>
<protein>
    <submittedName>
        <fullName evidence="3">Class I SAM-dependent methyltransferase</fullName>
    </submittedName>
</protein>
<evidence type="ECO:0000256" key="1">
    <source>
        <dbReference type="ARBA" id="ARBA00022603"/>
    </source>
</evidence>
<dbReference type="PANTHER" id="PTHR43619:SF2">
    <property type="entry name" value="S-ADENOSYL-L-METHIONINE-DEPENDENT METHYLTRANSFERASES SUPERFAMILY PROTEIN"/>
    <property type="match status" value="1"/>
</dbReference>
<dbReference type="PIRSF" id="PIRSF028177">
    <property type="entry name" value="Polyketide_synth_Omtfrase_TcmP"/>
    <property type="match status" value="1"/>
</dbReference>
<evidence type="ECO:0000313" key="4">
    <source>
        <dbReference type="Proteomes" id="UP000248079"/>
    </source>
</evidence>
<dbReference type="InterPro" id="IPR007213">
    <property type="entry name" value="Ppm1/Ppm2/Tcmp"/>
</dbReference>
<comment type="caution">
    <text evidence="3">The sequence shown here is derived from an EMBL/GenBank/DDBJ whole genome shotgun (WGS) entry which is preliminary data.</text>
</comment>